<gene>
    <name evidence="1" type="ORF">Thini_2846</name>
</gene>
<evidence type="ECO:0000313" key="2">
    <source>
        <dbReference type="Proteomes" id="UP000005317"/>
    </source>
</evidence>
<name>A0A656HJF8_THINJ</name>
<organism evidence="1 2">
    <name type="scientific">Thiothrix nivea (strain ATCC 35100 / DSM 5205 / JP2)</name>
    <dbReference type="NCBI Taxonomy" id="870187"/>
    <lineage>
        <taxon>Bacteria</taxon>
        <taxon>Pseudomonadati</taxon>
        <taxon>Pseudomonadota</taxon>
        <taxon>Gammaproteobacteria</taxon>
        <taxon>Thiotrichales</taxon>
        <taxon>Thiotrichaceae</taxon>
        <taxon>Thiothrix</taxon>
    </lineage>
</organism>
<dbReference type="AlphaFoldDB" id="A0A656HJF8"/>
<dbReference type="RefSeq" id="WP_002709284.1">
    <property type="nucleotide sequence ID" value="NZ_JH651384.1"/>
</dbReference>
<evidence type="ECO:0000313" key="1">
    <source>
        <dbReference type="EMBL" id="EIJ35379.1"/>
    </source>
</evidence>
<dbReference type="Proteomes" id="UP000005317">
    <property type="component" value="Unassembled WGS sequence"/>
</dbReference>
<keyword evidence="2" id="KW-1185">Reference proteome</keyword>
<proteinExistence type="predicted"/>
<accession>A0A656HJF8</accession>
<dbReference type="EMBL" id="JH651384">
    <property type="protein sequence ID" value="EIJ35379.1"/>
    <property type="molecule type" value="Genomic_DNA"/>
</dbReference>
<protein>
    <submittedName>
        <fullName evidence="1">Uncharacterized protein</fullName>
    </submittedName>
</protein>
<reference evidence="2" key="1">
    <citation type="journal article" date="2011" name="Stand. Genomic Sci.">
        <title>Genome sequence of the filamentous, gliding Thiothrix nivea neotype strain (JP2(T)).</title>
        <authorList>
            <person name="Lapidus A."/>
            <person name="Nolan M."/>
            <person name="Lucas S."/>
            <person name="Glavina Del Rio T."/>
            <person name="Tice H."/>
            <person name="Cheng J.F."/>
            <person name="Tapia R."/>
            <person name="Han C."/>
            <person name="Goodwin L."/>
            <person name="Pitluck S."/>
            <person name="Liolios K."/>
            <person name="Pagani I."/>
            <person name="Ivanova N."/>
            <person name="Huntemann M."/>
            <person name="Mavromatis K."/>
            <person name="Mikhailova N."/>
            <person name="Pati A."/>
            <person name="Chen A."/>
            <person name="Palaniappan K."/>
            <person name="Land M."/>
            <person name="Brambilla E.M."/>
            <person name="Rohde M."/>
            <person name="Abt B."/>
            <person name="Verbarg S."/>
            <person name="Goker M."/>
            <person name="Bristow J."/>
            <person name="Eisen J.A."/>
            <person name="Markowitz V."/>
            <person name="Hugenholtz P."/>
            <person name="Kyrpides N.C."/>
            <person name="Klenk H.P."/>
            <person name="Woyke T."/>
        </authorList>
    </citation>
    <scope>NUCLEOTIDE SEQUENCE [LARGE SCALE GENOMIC DNA]</scope>
    <source>
        <strain evidence="2">ATCC 35100 / DSM 5205 / JP2</strain>
    </source>
</reference>
<sequence>MLYKIDLDQQLHEEVNVIIRLPGPAGNDLHLSFRLDGGHTPPTASLPVTSANPLCLLDCQEQLVCILKHLTASGYATLAGKYRKSANRIPLFRGDTADGLYVDSVDKKTGQNLLKGIHLKNPDKLNKLTQWVVAKFPVVSEWAGVAYTTSPHSEERLAYIISMAERRISNRQALRLFQHG</sequence>